<proteinExistence type="predicted"/>
<evidence type="ECO:0000313" key="2">
    <source>
        <dbReference type="Proteomes" id="UP000230750"/>
    </source>
</evidence>
<dbReference type="Proteomes" id="UP000230750">
    <property type="component" value="Unassembled WGS sequence"/>
</dbReference>
<evidence type="ECO:0000313" key="1">
    <source>
        <dbReference type="EMBL" id="PIK60986.1"/>
    </source>
</evidence>
<name>A0A2G8LL53_STIJA</name>
<dbReference type="AlphaFoldDB" id="A0A2G8LL53"/>
<keyword evidence="2" id="KW-1185">Reference proteome</keyword>
<organism evidence="1 2">
    <name type="scientific">Stichopus japonicus</name>
    <name type="common">Sea cucumber</name>
    <dbReference type="NCBI Taxonomy" id="307972"/>
    <lineage>
        <taxon>Eukaryota</taxon>
        <taxon>Metazoa</taxon>
        <taxon>Echinodermata</taxon>
        <taxon>Eleutherozoa</taxon>
        <taxon>Echinozoa</taxon>
        <taxon>Holothuroidea</taxon>
        <taxon>Aspidochirotacea</taxon>
        <taxon>Aspidochirotida</taxon>
        <taxon>Stichopodidae</taxon>
        <taxon>Apostichopus</taxon>
    </lineage>
</organism>
<sequence>MGLEGPIMSLSYDAIVGGLFDRSGHNKCDDGRIYTVTTAGSKITSKELNTECLRDYDYGRWTVFTDSCMLFGLAENKAINLFSS</sequence>
<comment type="caution">
    <text evidence="1">The sequence shown here is derived from an EMBL/GenBank/DDBJ whole genome shotgun (WGS) entry which is preliminary data.</text>
</comment>
<dbReference type="EMBL" id="MRZV01000044">
    <property type="protein sequence ID" value="PIK60986.1"/>
    <property type="molecule type" value="Genomic_DNA"/>
</dbReference>
<accession>A0A2G8LL53</accession>
<protein>
    <submittedName>
        <fullName evidence="1">Uncharacterized protein</fullName>
    </submittedName>
</protein>
<gene>
    <name evidence="1" type="ORF">BSL78_02161</name>
</gene>
<reference evidence="1 2" key="1">
    <citation type="journal article" date="2017" name="PLoS Biol.">
        <title>The sea cucumber genome provides insights into morphological evolution and visceral regeneration.</title>
        <authorList>
            <person name="Zhang X."/>
            <person name="Sun L."/>
            <person name="Yuan J."/>
            <person name="Sun Y."/>
            <person name="Gao Y."/>
            <person name="Zhang L."/>
            <person name="Li S."/>
            <person name="Dai H."/>
            <person name="Hamel J.F."/>
            <person name="Liu C."/>
            <person name="Yu Y."/>
            <person name="Liu S."/>
            <person name="Lin W."/>
            <person name="Guo K."/>
            <person name="Jin S."/>
            <person name="Xu P."/>
            <person name="Storey K.B."/>
            <person name="Huan P."/>
            <person name="Zhang T."/>
            <person name="Zhou Y."/>
            <person name="Zhang J."/>
            <person name="Lin C."/>
            <person name="Li X."/>
            <person name="Xing L."/>
            <person name="Huo D."/>
            <person name="Sun M."/>
            <person name="Wang L."/>
            <person name="Mercier A."/>
            <person name="Li F."/>
            <person name="Yang H."/>
            <person name="Xiang J."/>
        </authorList>
    </citation>
    <scope>NUCLEOTIDE SEQUENCE [LARGE SCALE GENOMIC DNA]</scope>
    <source>
        <strain evidence="1">Shaxun</strain>
        <tissue evidence="1">Muscle</tissue>
    </source>
</reference>